<accession>A0A0R1JIA5</accession>
<dbReference type="PANTHER" id="PTHR43394">
    <property type="entry name" value="ATP-DEPENDENT PERMEASE MDL1, MITOCHONDRIAL"/>
    <property type="match status" value="1"/>
</dbReference>
<dbReference type="STRING" id="1291734.FD02_GL000230"/>
<dbReference type="GO" id="GO:0015421">
    <property type="term" value="F:ABC-type oligopeptide transporter activity"/>
    <property type="evidence" value="ECO:0007669"/>
    <property type="project" value="TreeGrafter"/>
</dbReference>
<dbReference type="Gene3D" id="1.20.1560.10">
    <property type="entry name" value="ABC transporter type 1, transmembrane domain"/>
    <property type="match status" value="1"/>
</dbReference>
<evidence type="ECO:0000256" key="4">
    <source>
        <dbReference type="ARBA" id="ARBA00022741"/>
    </source>
</evidence>
<dbReference type="Gene3D" id="3.40.50.300">
    <property type="entry name" value="P-loop containing nucleotide triphosphate hydrolases"/>
    <property type="match status" value="1"/>
</dbReference>
<evidence type="ECO:0000256" key="2">
    <source>
        <dbReference type="ARBA" id="ARBA00022448"/>
    </source>
</evidence>
<evidence type="ECO:0000256" key="6">
    <source>
        <dbReference type="ARBA" id="ARBA00022989"/>
    </source>
</evidence>
<keyword evidence="2" id="KW-0813">Transport</keyword>
<evidence type="ECO:0000256" key="5">
    <source>
        <dbReference type="ARBA" id="ARBA00022840"/>
    </source>
</evidence>
<keyword evidence="6 8" id="KW-1133">Transmembrane helix</keyword>
<dbReference type="PROSITE" id="PS50893">
    <property type="entry name" value="ABC_TRANSPORTER_2"/>
    <property type="match status" value="1"/>
</dbReference>
<dbReference type="SMART" id="SM00382">
    <property type="entry name" value="AAA"/>
    <property type="match status" value="1"/>
</dbReference>
<dbReference type="CDD" id="cd18547">
    <property type="entry name" value="ABC_6TM_Tm288_like"/>
    <property type="match status" value="1"/>
</dbReference>
<evidence type="ECO:0000259" key="10">
    <source>
        <dbReference type="PROSITE" id="PS50929"/>
    </source>
</evidence>
<evidence type="ECO:0000259" key="9">
    <source>
        <dbReference type="PROSITE" id="PS50893"/>
    </source>
</evidence>
<protein>
    <submittedName>
        <fullName evidence="11">ABC transporter ATP-binding protein</fullName>
    </submittedName>
</protein>
<dbReference type="EMBL" id="AZDJ01000030">
    <property type="protein sequence ID" value="KRK71045.1"/>
    <property type="molecule type" value="Genomic_DNA"/>
</dbReference>
<feature type="transmembrane region" description="Helical" evidence="8">
    <location>
        <begin position="149"/>
        <end position="168"/>
    </location>
</feature>
<keyword evidence="7 8" id="KW-0472">Membrane</keyword>
<dbReference type="OrthoDB" id="9770415at2"/>
<feature type="domain" description="ABC transporter" evidence="9">
    <location>
        <begin position="354"/>
        <end position="588"/>
    </location>
</feature>
<dbReference type="RefSeq" id="WP_056951743.1">
    <property type="nucleotide sequence ID" value="NZ_AZDJ01000030.1"/>
</dbReference>
<reference evidence="11 12" key="1">
    <citation type="journal article" date="2015" name="Genome Announc.">
        <title>Expanding the biotechnology potential of lactobacilli through comparative genomics of 213 strains and associated genera.</title>
        <authorList>
            <person name="Sun Z."/>
            <person name="Harris H.M."/>
            <person name="McCann A."/>
            <person name="Guo C."/>
            <person name="Argimon S."/>
            <person name="Zhang W."/>
            <person name="Yang X."/>
            <person name="Jeffery I.B."/>
            <person name="Cooney J.C."/>
            <person name="Kagawa T.F."/>
            <person name="Liu W."/>
            <person name="Song Y."/>
            <person name="Salvetti E."/>
            <person name="Wrobel A."/>
            <person name="Rasinkangas P."/>
            <person name="Parkhill J."/>
            <person name="Rea M.C."/>
            <person name="O'Sullivan O."/>
            <person name="Ritari J."/>
            <person name="Douillard F.P."/>
            <person name="Paul Ross R."/>
            <person name="Yang R."/>
            <person name="Briner A.E."/>
            <person name="Felis G.E."/>
            <person name="de Vos W.M."/>
            <person name="Barrangou R."/>
            <person name="Klaenhammer T.R."/>
            <person name="Caufield P.W."/>
            <person name="Cui Y."/>
            <person name="Zhang H."/>
            <person name="O'Toole P.W."/>
        </authorList>
    </citation>
    <scope>NUCLEOTIDE SEQUENCE [LARGE SCALE GENOMIC DNA]</scope>
    <source>
        <strain evidence="11 12">JCM 17158</strain>
    </source>
</reference>
<feature type="transmembrane region" description="Helical" evidence="8">
    <location>
        <begin position="75"/>
        <end position="97"/>
    </location>
</feature>
<feature type="transmembrane region" description="Helical" evidence="8">
    <location>
        <begin position="20"/>
        <end position="43"/>
    </location>
</feature>
<dbReference type="Proteomes" id="UP000051804">
    <property type="component" value="Unassembled WGS sequence"/>
</dbReference>
<dbReference type="SUPFAM" id="SSF52540">
    <property type="entry name" value="P-loop containing nucleoside triphosphate hydrolases"/>
    <property type="match status" value="1"/>
</dbReference>
<keyword evidence="4" id="KW-0547">Nucleotide-binding</keyword>
<dbReference type="AlphaFoldDB" id="A0A0R1JIA5"/>
<dbReference type="InterPro" id="IPR003593">
    <property type="entry name" value="AAA+_ATPase"/>
</dbReference>
<dbReference type="PROSITE" id="PS50929">
    <property type="entry name" value="ABC_TM1F"/>
    <property type="match status" value="1"/>
</dbReference>
<feature type="transmembrane region" description="Helical" evidence="8">
    <location>
        <begin position="271"/>
        <end position="299"/>
    </location>
</feature>
<dbReference type="GO" id="GO:0005886">
    <property type="term" value="C:plasma membrane"/>
    <property type="evidence" value="ECO:0007669"/>
    <property type="project" value="UniProtKB-SubCell"/>
</dbReference>
<dbReference type="PROSITE" id="PS00211">
    <property type="entry name" value="ABC_TRANSPORTER_1"/>
    <property type="match status" value="1"/>
</dbReference>
<evidence type="ECO:0000256" key="1">
    <source>
        <dbReference type="ARBA" id="ARBA00004651"/>
    </source>
</evidence>
<sequence length="593" mass="65346">MTDLKNAGRYYAHYLRRYWLGMLVAMVLISISTWCIVVAPTYLGRAIEELTTYLQHWANPATRGQASFAQFDRTIIIYILLYFGDASTILFASLILARVASFSTGTMRVGLFRKMQRMQVQYFDQHSDGDILARYTSDLDNIFNAMNQALLELFLAIAQFVGILLMMFNQNVQLAWVTMASTPVALVIAGWVIHQASVSVNAQQDDIGRLNGYINEQVTGQKVIITNGLQADSIRGFDALNAKWRQTALRGQIWSGVLNPLMGGMSLLNTAIVIFFGSWLAVSGSMSQGAALALVVVFVNYAQQYYQPLISFTSLYSMIQLAITGARRIDEVRNQPDEISPQPGLPLTQIHDAIQLNDVHFSYLPGKEILHGVDITVHTGEMVALVGPTGSGKTTVMNLLNRFYDVDAGSVTFDGTDIRDFALPALRAHVGIVLQDPQLFSGTIADNIRFGDPEADMTAVIAAAKQANIHDFIASLPAGYDTPVSDEQSVFSAGQKQLMSIARTILTNPKLLILDEATSNVDTVTEAKIQAAMDNVIQGRTSFVIAHRLKTILNADKIVVLQAGKIIEQGTHDELLAENGFYAELYHNQMVFE</sequence>
<comment type="subcellular location">
    <subcellularLocation>
        <location evidence="1">Cell membrane</location>
        <topology evidence="1">Multi-pass membrane protein</topology>
    </subcellularLocation>
</comment>
<dbReference type="InterPro" id="IPR011527">
    <property type="entry name" value="ABC1_TM_dom"/>
</dbReference>
<dbReference type="FunFam" id="3.40.50.300:FF:000287">
    <property type="entry name" value="Multidrug ABC transporter ATP-binding protein"/>
    <property type="match status" value="1"/>
</dbReference>
<dbReference type="InterPro" id="IPR003439">
    <property type="entry name" value="ABC_transporter-like_ATP-bd"/>
</dbReference>
<keyword evidence="5 11" id="KW-0067">ATP-binding</keyword>
<dbReference type="PATRIC" id="fig|1291734.4.peg.238"/>
<organism evidence="11 12">
    <name type="scientific">Lacticaseibacillus nasuensis JCM 17158</name>
    <dbReference type="NCBI Taxonomy" id="1291734"/>
    <lineage>
        <taxon>Bacteria</taxon>
        <taxon>Bacillati</taxon>
        <taxon>Bacillota</taxon>
        <taxon>Bacilli</taxon>
        <taxon>Lactobacillales</taxon>
        <taxon>Lactobacillaceae</taxon>
        <taxon>Lacticaseibacillus</taxon>
    </lineage>
</organism>
<evidence type="ECO:0000313" key="11">
    <source>
        <dbReference type="EMBL" id="KRK71045.1"/>
    </source>
</evidence>
<dbReference type="PANTHER" id="PTHR43394:SF1">
    <property type="entry name" value="ATP-BINDING CASSETTE SUB-FAMILY B MEMBER 10, MITOCHONDRIAL"/>
    <property type="match status" value="1"/>
</dbReference>
<dbReference type="InterPro" id="IPR027417">
    <property type="entry name" value="P-loop_NTPase"/>
</dbReference>
<feature type="domain" description="ABC transmembrane type-1" evidence="10">
    <location>
        <begin position="23"/>
        <end position="321"/>
    </location>
</feature>
<dbReference type="Pfam" id="PF00664">
    <property type="entry name" value="ABC_membrane"/>
    <property type="match status" value="1"/>
</dbReference>
<keyword evidence="12" id="KW-1185">Reference proteome</keyword>
<dbReference type="GO" id="GO:0005524">
    <property type="term" value="F:ATP binding"/>
    <property type="evidence" value="ECO:0007669"/>
    <property type="project" value="UniProtKB-KW"/>
</dbReference>
<keyword evidence="3 8" id="KW-0812">Transmembrane</keyword>
<evidence type="ECO:0000256" key="8">
    <source>
        <dbReference type="SAM" id="Phobius"/>
    </source>
</evidence>
<comment type="caution">
    <text evidence="11">The sequence shown here is derived from an EMBL/GenBank/DDBJ whole genome shotgun (WGS) entry which is preliminary data.</text>
</comment>
<evidence type="ECO:0000256" key="3">
    <source>
        <dbReference type="ARBA" id="ARBA00022692"/>
    </source>
</evidence>
<name>A0A0R1JIA5_9LACO</name>
<dbReference type="InterPro" id="IPR017871">
    <property type="entry name" value="ABC_transporter-like_CS"/>
</dbReference>
<proteinExistence type="predicted"/>
<feature type="transmembrane region" description="Helical" evidence="8">
    <location>
        <begin position="174"/>
        <end position="193"/>
    </location>
</feature>
<evidence type="ECO:0000313" key="12">
    <source>
        <dbReference type="Proteomes" id="UP000051804"/>
    </source>
</evidence>
<dbReference type="GO" id="GO:0016887">
    <property type="term" value="F:ATP hydrolysis activity"/>
    <property type="evidence" value="ECO:0007669"/>
    <property type="project" value="InterPro"/>
</dbReference>
<dbReference type="InterPro" id="IPR039421">
    <property type="entry name" value="Type_1_exporter"/>
</dbReference>
<evidence type="ECO:0000256" key="7">
    <source>
        <dbReference type="ARBA" id="ARBA00023136"/>
    </source>
</evidence>
<gene>
    <name evidence="11" type="ORF">FD02_GL000230</name>
</gene>
<dbReference type="Pfam" id="PF00005">
    <property type="entry name" value="ABC_tran"/>
    <property type="match status" value="1"/>
</dbReference>
<dbReference type="SUPFAM" id="SSF90123">
    <property type="entry name" value="ABC transporter transmembrane region"/>
    <property type="match status" value="1"/>
</dbReference>
<dbReference type="InterPro" id="IPR036640">
    <property type="entry name" value="ABC1_TM_sf"/>
</dbReference>